<dbReference type="Gene3D" id="1.10.10.10">
    <property type="entry name" value="Winged helix-like DNA-binding domain superfamily/Winged helix DNA-binding domain"/>
    <property type="match status" value="1"/>
</dbReference>
<dbReference type="GO" id="GO:0045892">
    <property type="term" value="P:negative regulation of DNA-templated transcription"/>
    <property type="evidence" value="ECO:0007669"/>
    <property type="project" value="TreeGrafter"/>
</dbReference>
<protein>
    <recommendedName>
        <fullName evidence="4">HTH gntR-type domain-containing protein</fullName>
    </recommendedName>
</protein>
<proteinExistence type="predicted"/>
<dbReference type="SUPFAM" id="SSF46785">
    <property type="entry name" value="Winged helix' DNA-binding domain"/>
    <property type="match status" value="1"/>
</dbReference>
<dbReference type="Pfam" id="PF00392">
    <property type="entry name" value="GntR"/>
    <property type="match status" value="1"/>
</dbReference>
<organism evidence="5 6">
    <name type="scientific">Pseudonocardia sulfidoxydans NBRC 16205</name>
    <dbReference type="NCBI Taxonomy" id="1223511"/>
    <lineage>
        <taxon>Bacteria</taxon>
        <taxon>Bacillati</taxon>
        <taxon>Actinomycetota</taxon>
        <taxon>Actinomycetes</taxon>
        <taxon>Pseudonocardiales</taxon>
        <taxon>Pseudonocardiaceae</taxon>
        <taxon>Pseudonocardia</taxon>
    </lineage>
</organism>
<keyword evidence="3" id="KW-0804">Transcription</keyword>
<evidence type="ECO:0000256" key="1">
    <source>
        <dbReference type="ARBA" id="ARBA00023015"/>
    </source>
</evidence>
<reference evidence="5 6" key="1">
    <citation type="submission" date="2019-07" db="EMBL/GenBank/DDBJ databases">
        <title>Whole genome shotgun sequence of Pseudonocardia sulfidoxydans NBRC 16205.</title>
        <authorList>
            <person name="Hosoyama A."/>
            <person name="Uohara A."/>
            <person name="Ohji S."/>
            <person name="Ichikawa N."/>
        </authorList>
    </citation>
    <scope>NUCLEOTIDE SEQUENCE [LARGE SCALE GENOMIC DNA]</scope>
    <source>
        <strain evidence="5 6">NBRC 16205</strain>
    </source>
</reference>
<dbReference type="CDD" id="cd07377">
    <property type="entry name" value="WHTH_GntR"/>
    <property type="match status" value="1"/>
</dbReference>
<dbReference type="InterPro" id="IPR036388">
    <property type="entry name" value="WH-like_DNA-bd_sf"/>
</dbReference>
<evidence type="ECO:0000256" key="3">
    <source>
        <dbReference type="ARBA" id="ARBA00023163"/>
    </source>
</evidence>
<dbReference type="InterPro" id="IPR050679">
    <property type="entry name" value="Bact_HTH_transcr_reg"/>
</dbReference>
<name>A0A511DVK4_9PSEU</name>
<dbReference type="SMART" id="SM00345">
    <property type="entry name" value="HTH_GNTR"/>
    <property type="match status" value="1"/>
</dbReference>
<dbReference type="Proteomes" id="UP000321685">
    <property type="component" value="Unassembled WGS sequence"/>
</dbReference>
<comment type="caution">
    <text evidence="5">The sequence shown here is derived from an EMBL/GenBank/DDBJ whole genome shotgun (WGS) entry which is preliminary data.</text>
</comment>
<evidence type="ECO:0000259" key="4">
    <source>
        <dbReference type="PROSITE" id="PS50949"/>
    </source>
</evidence>
<gene>
    <name evidence="5" type="ORF">PSU4_60920</name>
</gene>
<dbReference type="GO" id="GO:0003677">
    <property type="term" value="F:DNA binding"/>
    <property type="evidence" value="ECO:0007669"/>
    <property type="project" value="UniProtKB-KW"/>
</dbReference>
<keyword evidence="6" id="KW-1185">Reference proteome</keyword>
<accession>A0A511DVK4</accession>
<dbReference type="AlphaFoldDB" id="A0A511DVK4"/>
<evidence type="ECO:0000313" key="5">
    <source>
        <dbReference type="EMBL" id="GEL27138.1"/>
    </source>
</evidence>
<feature type="domain" description="HTH gntR-type" evidence="4">
    <location>
        <begin position="9"/>
        <end position="78"/>
    </location>
</feature>
<keyword evidence="2" id="KW-0238">DNA-binding</keyword>
<evidence type="ECO:0000256" key="2">
    <source>
        <dbReference type="ARBA" id="ARBA00023125"/>
    </source>
</evidence>
<dbReference type="GO" id="GO:0003700">
    <property type="term" value="F:DNA-binding transcription factor activity"/>
    <property type="evidence" value="ECO:0007669"/>
    <property type="project" value="InterPro"/>
</dbReference>
<dbReference type="PANTHER" id="PTHR44846:SF17">
    <property type="entry name" value="GNTR-FAMILY TRANSCRIPTIONAL REGULATOR"/>
    <property type="match status" value="1"/>
</dbReference>
<keyword evidence="1" id="KW-0805">Transcription regulation</keyword>
<dbReference type="PANTHER" id="PTHR44846">
    <property type="entry name" value="MANNOSYL-D-GLYCERATE TRANSPORT/METABOLISM SYSTEM REPRESSOR MNGR-RELATED"/>
    <property type="match status" value="1"/>
</dbReference>
<dbReference type="EMBL" id="BJVJ01000158">
    <property type="protein sequence ID" value="GEL27138.1"/>
    <property type="molecule type" value="Genomic_DNA"/>
</dbReference>
<evidence type="ECO:0000313" key="6">
    <source>
        <dbReference type="Proteomes" id="UP000321685"/>
    </source>
</evidence>
<dbReference type="InterPro" id="IPR000524">
    <property type="entry name" value="Tscrpt_reg_HTH_GntR"/>
</dbReference>
<dbReference type="PROSITE" id="PS50949">
    <property type="entry name" value="HTH_GNTR"/>
    <property type="match status" value="1"/>
</dbReference>
<sequence length="122" mass="13388">MKDMTATEGPRYRQIADDLRRRIAAGEWPIGSAIPSISALQQEYDVSGLNTVRSAQKLLQEEGLLEPRQGYGTFVIAAPPPQDPARAGLFAIITELRRALDTSQAALATAIRRLDELADIDR</sequence>
<dbReference type="InterPro" id="IPR036390">
    <property type="entry name" value="WH_DNA-bd_sf"/>
</dbReference>